<reference evidence="2 3" key="1">
    <citation type="submission" date="2018-03" db="EMBL/GenBank/DDBJ databases">
        <title>Complete genome sequence and methylome analysis of Pseudomonas mendocina NEB 698.</title>
        <authorList>
            <person name="Morgan R.D."/>
        </authorList>
    </citation>
    <scope>NUCLEOTIDE SEQUENCE [LARGE SCALE GENOMIC DNA]</scope>
    <source>
        <strain evidence="2 3">NEB698</strain>
    </source>
</reference>
<evidence type="ECO:0000313" key="3">
    <source>
        <dbReference type="Proteomes" id="UP000238327"/>
    </source>
</evidence>
<evidence type="ECO:0008006" key="4">
    <source>
        <dbReference type="Google" id="ProtNLM"/>
    </source>
</evidence>
<dbReference type="STRING" id="1001585.MDS_1416"/>
<dbReference type="Proteomes" id="UP000238327">
    <property type="component" value="Chromosome"/>
</dbReference>
<dbReference type="OrthoDB" id="8438822at2"/>
<organism evidence="2 3">
    <name type="scientific">Ectopseudomonas mendocina</name>
    <name type="common">Pseudomonas mendocina</name>
    <dbReference type="NCBI Taxonomy" id="300"/>
    <lineage>
        <taxon>Bacteria</taxon>
        <taxon>Pseudomonadati</taxon>
        <taxon>Pseudomonadota</taxon>
        <taxon>Gammaproteobacteria</taxon>
        <taxon>Pseudomonadales</taxon>
        <taxon>Pseudomonadaceae</taxon>
        <taxon>Ectopseudomonas</taxon>
    </lineage>
</organism>
<protein>
    <recommendedName>
        <fullName evidence="4">Lipopolysaccharide biosynthesis protein</fullName>
    </recommendedName>
</protein>
<accession>A0A2R3QS40</accession>
<dbReference type="RefSeq" id="WP_106739262.1">
    <property type="nucleotide sequence ID" value="NZ_CP027657.1"/>
</dbReference>
<feature type="transmembrane region" description="Helical" evidence="1">
    <location>
        <begin position="358"/>
        <end position="382"/>
    </location>
</feature>
<feature type="transmembrane region" description="Helical" evidence="1">
    <location>
        <begin position="34"/>
        <end position="50"/>
    </location>
</feature>
<name>A0A2R3QS40_ECTME</name>
<proteinExistence type="predicted"/>
<dbReference type="EMBL" id="CP027657">
    <property type="protein sequence ID" value="AVO54530.1"/>
    <property type="molecule type" value="Genomic_DNA"/>
</dbReference>
<sequence length="392" mass="43850">MSIRADAPTRTDEASLGDLFIGILNFYLKQGRRVLLIALLCTAPVVFWVANNPLYQLTALLDTPTLSLDKWRQIEPILPDKALIQNTLEKSSAGSDEAERQRLAGRFSNPDFWKNSVRYRSALRRDDIQDAPSANLQKASTLGLELSIRARSDDQSKLLRQLMISQIREAMVLEGARSLINDWQNLIIDKRPELQLQLFDKQVAMQLNRSRIEDMQQLLAQYPELRQVERNTVVSVQGGGGRYMSPLAQIVALESTISEDNSLIKKTEYELERLGFYEQVISKIDKSLPPTHSGHDLAQQLITRANQLQQANASSLAATEVSSDVLNQVQSLLSKPQLLQLKAITDLPATPIISRRPLIVGAGIFALVFFASSVLLALYQLIRRQALPLGAK</sequence>
<evidence type="ECO:0000313" key="2">
    <source>
        <dbReference type="EMBL" id="AVO54530.1"/>
    </source>
</evidence>
<keyword evidence="1" id="KW-0472">Membrane</keyword>
<gene>
    <name evidence="2" type="ORF">C7A17_17760</name>
</gene>
<evidence type="ECO:0000256" key="1">
    <source>
        <dbReference type="SAM" id="Phobius"/>
    </source>
</evidence>
<dbReference type="AlphaFoldDB" id="A0A2R3QS40"/>
<keyword evidence="1" id="KW-1133">Transmembrane helix</keyword>
<keyword evidence="1" id="KW-0812">Transmembrane</keyword>